<dbReference type="GO" id="GO:0071897">
    <property type="term" value="P:DNA biosynthetic process"/>
    <property type="evidence" value="ECO:0007669"/>
    <property type="project" value="UniProtKB-KW"/>
</dbReference>
<dbReference type="EC" id="1.17.4.1" evidence="2"/>
<name>A0A7G7BGI8_9ACTN</name>
<reference evidence="9" key="1">
    <citation type="submission" date="2019-10" db="EMBL/GenBank/DDBJ databases">
        <title>Antimicrobial potential of Antarctic Bacteria.</title>
        <authorList>
            <person name="Benaud N."/>
            <person name="Edwards R.J."/>
            <person name="Ferrari B.C."/>
        </authorList>
    </citation>
    <scope>NUCLEOTIDE SEQUENCE [LARGE SCALE GENOMIC DNA]</scope>
    <source>
        <strain evidence="9">NBSH44</strain>
    </source>
</reference>
<dbReference type="Proteomes" id="UP000515307">
    <property type="component" value="Chromosome"/>
</dbReference>
<comment type="similarity">
    <text evidence="1">Belongs to the ribonucleoside diphosphate reductase class-2 family.</text>
</comment>
<dbReference type="InterPro" id="IPR024434">
    <property type="entry name" value="TSCPD_dom"/>
</dbReference>
<dbReference type="Pfam" id="PF12637">
    <property type="entry name" value="TSCPD"/>
    <property type="match status" value="1"/>
</dbReference>
<evidence type="ECO:0000256" key="1">
    <source>
        <dbReference type="ARBA" id="ARBA00007405"/>
    </source>
</evidence>
<dbReference type="GO" id="GO:0000166">
    <property type="term" value="F:nucleotide binding"/>
    <property type="evidence" value="ECO:0007669"/>
    <property type="project" value="UniProtKB-KW"/>
</dbReference>
<dbReference type="KEGG" id="sfiy:F0344_07380"/>
<dbReference type="AlphaFoldDB" id="A0A7G7BGI8"/>
<evidence type="ECO:0000256" key="2">
    <source>
        <dbReference type="ARBA" id="ARBA00012274"/>
    </source>
</evidence>
<keyword evidence="3" id="KW-0237">DNA synthesis</keyword>
<sequence length="183" mass="19992">MADRTVDGMARTQRSGEHSLGQVPPRAPRRLKSTTRSFNVGEGKGYLTVACTEEGRPAAVTIFMAKQGSTMAGLMDGFSTTITQGLRHQVPLEVFVREYVSMRFEPAGMTNDPEIKQATSVLDYVGRRLALDYLPYETRVEFGVLTADERAAKELQDSVGDAAWTDMIGLAMSAPTVTSPRRG</sequence>
<feature type="region of interest" description="Disordered" evidence="6">
    <location>
        <begin position="1"/>
        <end position="29"/>
    </location>
</feature>
<evidence type="ECO:0000256" key="6">
    <source>
        <dbReference type="SAM" id="MobiDB-lite"/>
    </source>
</evidence>
<evidence type="ECO:0000313" key="8">
    <source>
        <dbReference type="EMBL" id="QNE74453.1"/>
    </source>
</evidence>
<protein>
    <recommendedName>
        <fullName evidence="2">ribonucleoside-diphosphate reductase</fullName>
        <ecNumber evidence="2">1.17.4.1</ecNumber>
    </recommendedName>
</protein>
<feature type="domain" description="TSCPD" evidence="7">
    <location>
        <begin position="27"/>
        <end position="132"/>
    </location>
</feature>
<evidence type="ECO:0000313" key="9">
    <source>
        <dbReference type="Proteomes" id="UP000515307"/>
    </source>
</evidence>
<accession>A0A7G7BGI8</accession>
<keyword evidence="4" id="KW-0547">Nucleotide-binding</keyword>
<evidence type="ECO:0000259" key="7">
    <source>
        <dbReference type="Pfam" id="PF12637"/>
    </source>
</evidence>
<proteinExistence type="inferred from homology"/>
<organism evidence="8 9">
    <name type="scientific">Streptomyces finlayi</name>
    <dbReference type="NCBI Taxonomy" id="67296"/>
    <lineage>
        <taxon>Bacteria</taxon>
        <taxon>Bacillati</taxon>
        <taxon>Actinomycetota</taxon>
        <taxon>Actinomycetes</taxon>
        <taxon>Kitasatosporales</taxon>
        <taxon>Streptomycetaceae</taxon>
        <taxon>Streptomyces</taxon>
    </lineage>
</organism>
<evidence type="ECO:0000256" key="5">
    <source>
        <dbReference type="ARBA" id="ARBA00047754"/>
    </source>
</evidence>
<comment type="catalytic activity">
    <reaction evidence="5">
        <text>a 2'-deoxyribonucleoside 5'-diphosphate + [thioredoxin]-disulfide + H2O = a ribonucleoside 5'-diphosphate + [thioredoxin]-dithiol</text>
        <dbReference type="Rhea" id="RHEA:23252"/>
        <dbReference type="Rhea" id="RHEA-COMP:10698"/>
        <dbReference type="Rhea" id="RHEA-COMP:10700"/>
        <dbReference type="ChEBI" id="CHEBI:15377"/>
        <dbReference type="ChEBI" id="CHEBI:29950"/>
        <dbReference type="ChEBI" id="CHEBI:50058"/>
        <dbReference type="ChEBI" id="CHEBI:57930"/>
        <dbReference type="ChEBI" id="CHEBI:73316"/>
        <dbReference type="EC" id="1.17.4.1"/>
    </reaction>
</comment>
<evidence type="ECO:0000256" key="4">
    <source>
        <dbReference type="ARBA" id="ARBA00022741"/>
    </source>
</evidence>
<dbReference type="GO" id="GO:0004748">
    <property type="term" value="F:ribonucleoside-diphosphate reductase activity, thioredoxin disulfide as acceptor"/>
    <property type="evidence" value="ECO:0007669"/>
    <property type="project" value="UniProtKB-EC"/>
</dbReference>
<evidence type="ECO:0000256" key="3">
    <source>
        <dbReference type="ARBA" id="ARBA00022634"/>
    </source>
</evidence>
<gene>
    <name evidence="8" type="ORF">F0344_07380</name>
</gene>
<keyword evidence="9" id="KW-1185">Reference proteome</keyword>
<dbReference type="EMBL" id="CP045702">
    <property type="protein sequence ID" value="QNE74453.1"/>
    <property type="molecule type" value="Genomic_DNA"/>
</dbReference>